<dbReference type="InterPro" id="IPR016155">
    <property type="entry name" value="Mopterin_synth/thiamin_S_b"/>
</dbReference>
<accession>A0A0M2SSL2</accession>
<dbReference type="Gene3D" id="3.10.20.30">
    <property type="match status" value="1"/>
</dbReference>
<dbReference type="NCBIfam" id="TIGR01683">
    <property type="entry name" value="thiS"/>
    <property type="match status" value="1"/>
</dbReference>
<dbReference type="AlphaFoldDB" id="A0A0M2SSL2"/>
<name>A0A0M2SSL2_9BACI</name>
<dbReference type="InterPro" id="IPR003749">
    <property type="entry name" value="ThiS/MoaD-like"/>
</dbReference>
<proteinExistence type="predicted"/>
<dbReference type="InterPro" id="IPR010035">
    <property type="entry name" value="Thi_S"/>
</dbReference>
<keyword evidence="2" id="KW-1185">Reference proteome</keyword>
<dbReference type="CDD" id="cd00565">
    <property type="entry name" value="Ubl_ThiS"/>
    <property type="match status" value="1"/>
</dbReference>
<gene>
    <name evidence="1" type="ORF">WQ57_15495</name>
</gene>
<dbReference type="EMBL" id="LAYY01000017">
    <property type="protein sequence ID" value="KKK37128.1"/>
    <property type="molecule type" value="Genomic_DNA"/>
</dbReference>
<dbReference type="PATRIC" id="fig|1408103.3.peg.3458"/>
<organism evidence="1 2">
    <name type="scientific">Mesobacillus campisalis</name>
    <dbReference type="NCBI Taxonomy" id="1408103"/>
    <lineage>
        <taxon>Bacteria</taxon>
        <taxon>Bacillati</taxon>
        <taxon>Bacillota</taxon>
        <taxon>Bacilli</taxon>
        <taxon>Bacillales</taxon>
        <taxon>Bacillaceae</taxon>
        <taxon>Mesobacillus</taxon>
    </lineage>
</organism>
<reference evidence="1 2" key="1">
    <citation type="submission" date="2015-04" db="EMBL/GenBank/DDBJ databases">
        <title>Taxonomic description and genome sequence of Bacillus campisalis sp. nov., a novel member of the genus Bacillus isolated from solar saltern.</title>
        <authorList>
            <person name="Mathan Kumar R."/>
            <person name="Kaur G."/>
            <person name="Kumar A."/>
            <person name="Singh N.K."/>
            <person name="Kaur N."/>
            <person name="Kumar N."/>
            <person name="Mayilraj S."/>
        </authorList>
    </citation>
    <scope>NUCLEOTIDE SEQUENCE [LARGE SCALE GENOMIC DNA]</scope>
    <source>
        <strain evidence="1 2">SA2-6</strain>
    </source>
</reference>
<dbReference type="OrthoDB" id="9798559at2"/>
<evidence type="ECO:0000313" key="1">
    <source>
        <dbReference type="EMBL" id="KKK37128.1"/>
    </source>
</evidence>
<protein>
    <submittedName>
        <fullName evidence="1">Thiamine biosynthesis protein ThiS</fullName>
    </submittedName>
</protein>
<dbReference type="RefSeq" id="WP_046524671.1">
    <property type="nucleotide sequence ID" value="NZ_LAYY01000017.1"/>
</dbReference>
<dbReference type="Pfam" id="PF02597">
    <property type="entry name" value="ThiS"/>
    <property type="match status" value="1"/>
</dbReference>
<dbReference type="Proteomes" id="UP000034166">
    <property type="component" value="Unassembled WGS sequence"/>
</dbReference>
<comment type="caution">
    <text evidence="1">The sequence shown here is derived from an EMBL/GenBank/DDBJ whole genome shotgun (WGS) entry which is preliminary data.</text>
</comment>
<dbReference type="InterPro" id="IPR012675">
    <property type="entry name" value="Beta-grasp_dom_sf"/>
</dbReference>
<sequence>MQLIINGETVSVPSSVGNVSQLLEHYGINQKVAIVELNQDILEKSRHGETALADGDKIEIVHFVGGG</sequence>
<dbReference type="PANTHER" id="PTHR34472:SF1">
    <property type="entry name" value="SULFUR CARRIER PROTEIN THIS"/>
    <property type="match status" value="1"/>
</dbReference>
<evidence type="ECO:0000313" key="2">
    <source>
        <dbReference type="Proteomes" id="UP000034166"/>
    </source>
</evidence>
<dbReference type="PANTHER" id="PTHR34472">
    <property type="entry name" value="SULFUR CARRIER PROTEIN THIS"/>
    <property type="match status" value="1"/>
</dbReference>
<dbReference type="SUPFAM" id="SSF54285">
    <property type="entry name" value="MoaD/ThiS"/>
    <property type="match status" value="1"/>
</dbReference>